<feature type="region of interest" description="Disordered" evidence="1">
    <location>
        <begin position="1"/>
        <end position="32"/>
    </location>
</feature>
<evidence type="ECO:0000313" key="3">
    <source>
        <dbReference type="Proteomes" id="UP001460270"/>
    </source>
</evidence>
<dbReference type="Proteomes" id="UP001460270">
    <property type="component" value="Unassembled WGS sequence"/>
</dbReference>
<comment type="caution">
    <text evidence="2">The sequence shown here is derived from an EMBL/GenBank/DDBJ whole genome shotgun (WGS) entry which is preliminary data.</text>
</comment>
<evidence type="ECO:0000256" key="1">
    <source>
        <dbReference type="SAM" id="MobiDB-lite"/>
    </source>
</evidence>
<feature type="compositionally biased region" description="Low complexity" evidence="1">
    <location>
        <begin position="21"/>
        <end position="31"/>
    </location>
</feature>
<feature type="region of interest" description="Disordered" evidence="1">
    <location>
        <begin position="82"/>
        <end position="102"/>
    </location>
</feature>
<gene>
    <name evidence="2" type="ORF">WMY93_029828</name>
</gene>
<feature type="compositionally biased region" description="Acidic residues" evidence="1">
    <location>
        <begin position="1"/>
        <end position="10"/>
    </location>
</feature>
<accession>A0AAW0MWY5</accession>
<sequence>MLEVVPESEDESKNACDESESSFSLTVSSGSNYSQTVCSLQEESTSSCEGSKNFFDDSTNSDEVAVKQVKKYRKRKVLKNLCGNSESEDSEGNDEPSQSQRV</sequence>
<proteinExistence type="predicted"/>
<reference evidence="3" key="1">
    <citation type="submission" date="2024-04" db="EMBL/GenBank/DDBJ databases">
        <title>Salinicola lusitanus LLJ914,a marine bacterium isolated from the Okinawa Trough.</title>
        <authorList>
            <person name="Li J."/>
        </authorList>
    </citation>
    <scope>NUCLEOTIDE SEQUENCE [LARGE SCALE GENOMIC DNA]</scope>
</reference>
<evidence type="ECO:0000313" key="2">
    <source>
        <dbReference type="EMBL" id="KAK7881419.1"/>
    </source>
</evidence>
<dbReference type="EMBL" id="JBBPFD010000022">
    <property type="protein sequence ID" value="KAK7881419.1"/>
    <property type="molecule type" value="Genomic_DNA"/>
</dbReference>
<protein>
    <submittedName>
        <fullName evidence="2">Uncharacterized protein</fullName>
    </submittedName>
</protein>
<dbReference type="AlphaFoldDB" id="A0AAW0MWY5"/>
<name>A0AAW0MWY5_9GOBI</name>
<organism evidence="2 3">
    <name type="scientific">Mugilogobius chulae</name>
    <name type="common">yellowstripe goby</name>
    <dbReference type="NCBI Taxonomy" id="88201"/>
    <lineage>
        <taxon>Eukaryota</taxon>
        <taxon>Metazoa</taxon>
        <taxon>Chordata</taxon>
        <taxon>Craniata</taxon>
        <taxon>Vertebrata</taxon>
        <taxon>Euteleostomi</taxon>
        <taxon>Actinopterygii</taxon>
        <taxon>Neopterygii</taxon>
        <taxon>Teleostei</taxon>
        <taxon>Neoteleostei</taxon>
        <taxon>Acanthomorphata</taxon>
        <taxon>Gobiaria</taxon>
        <taxon>Gobiiformes</taxon>
        <taxon>Gobioidei</taxon>
        <taxon>Gobiidae</taxon>
        <taxon>Gobionellinae</taxon>
        <taxon>Mugilogobius</taxon>
    </lineage>
</organism>
<keyword evidence="3" id="KW-1185">Reference proteome</keyword>